<gene>
    <name evidence="4" type="primary">LOC127750607</name>
</gene>
<keyword evidence="1" id="KW-0863">Zinc-finger</keyword>
<dbReference type="Proteomes" id="UP000504606">
    <property type="component" value="Unplaced"/>
</dbReference>
<reference evidence="4" key="1">
    <citation type="submission" date="2025-08" db="UniProtKB">
        <authorList>
            <consortium name="RefSeq"/>
        </authorList>
    </citation>
    <scope>IDENTIFICATION</scope>
    <source>
        <tissue evidence="4">Whole organism</tissue>
    </source>
</reference>
<protein>
    <submittedName>
        <fullName evidence="4">Uncharacterized protein LOC127750607</fullName>
    </submittedName>
</protein>
<dbReference type="PANTHER" id="PTHR31912:SF34">
    <property type="entry name" value="NOTOCHORD-RELATED PROTEIN"/>
    <property type="match status" value="1"/>
</dbReference>
<dbReference type="RefSeq" id="XP_052128676.1">
    <property type="nucleotide sequence ID" value="XM_052272716.1"/>
</dbReference>
<evidence type="ECO:0000313" key="4">
    <source>
        <dbReference type="RefSeq" id="XP_052128676.1"/>
    </source>
</evidence>
<sequence length="821" mass="93314">MYSCPRCHVSFESLNGLHYHVKSQHPKLLKSSIRCGQAGCPRSLNNFDCLRRHLKSGCNFVAVVEQACSSDSTDTDVHCAPDDSFIEYSHDRSDAVNSFVDIYDSEKELPDSSDSTNPEVDFIHENSLKFIAEFYANVDLSRSVVQNIIDKTSDIISENISAASKLVLNLLKDCDVSNEVQSKVTKVFSALSKPFEGLETEHSRFVSLSKKGVFHYPESFVCGRNGREVLTGQFISMKLTLKRFLELPGVLPAVQKYVNSLQHEMVMGVISNFIQGEYWQKKCSEDFVGKFVLPLFFHFDEVEMGNGLGTHCNIHKLGASYVKCPGIPPEFQSMLENHFLVLLFHASDRKADNQFLQASNNAVIFNKVIDEMNDLRTNGLTCDTDEGMFTIYFDLGLILGDNAGLHSILGFVESFNAAFPCFICKVTNDESPSLCVEKAELLRTPDNYASDLALDNVKLTGIKEECVFHKINNFHVTENYVCDWMHDILEGICKYNLVGIFEAFIFEKKYLSIERLQSIMLSHDYGNVSNKPPVISREDFTKSNMKIRMSANEMLVFVQHLPIMIGHLIPSDDDHWKLLSMLYDIVLFLLSTSFTSENILHLDYLIVQHHLLYVKLFGETLKPKHHHLLHYSRIIKLCGPPIHFWSMRFESKHRFLKRYSNVCFSRVNLTLSIALKVELNFAFRVLCQRGFSQRFSMSSKYEVVCGALSDIDGFLKCARVKFVNVNGVCYRIGTCVLLSLDSQGNPVFGIIEAIFVNSKNKVCLGLNKLVWDVYDTHRHAYIVYKSYEIVNVLLENLPRHLPVLLHTLACQTLAVSLRHAL</sequence>
<keyword evidence="3" id="KW-1185">Reference proteome</keyword>
<dbReference type="InterPro" id="IPR013087">
    <property type="entry name" value="Znf_C2H2_type"/>
</dbReference>
<feature type="domain" description="C2H2-type" evidence="2">
    <location>
        <begin position="2"/>
        <end position="25"/>
    </location>
</feature>
<dbReference type="KEGG" id="foc:127750607"/>
<dbReference type="AlphaFoldDB" id="A0A9C6X3U9"/>
<dbReference type="PROSITE" id="PS50157">
    <property type="entry name" value="ZINC_FINGER_C2H2_2"/>
    <property type="match status" value="1"/>
</dbReference>
<dbReference type="GO" id="GO:0008270">
    <property type="term" value="F:zinc ion binding"/>
    <property type="evidence" value="ECO:0007669"/>
    <property type="project" value="UniProtKB-KW"/>
</dbReference>
<keyword evidence="1" id="KW-0862">Zinc</keyword>
<dbReference type="GeneID" id="127750607"/>
<evidence type="ECO:0000313" key="3">
    <source>
        <dbReference type="Proteomes" id="UP000504606"/>
    </source>
</evidence>
<evidence type="ECO:0000256" key="1">
    <source>
        <dbReference type="PROSITE-ProRule" id="PRU00042"/>
    </source>
</evidence>
<dbReference type="PROSITE" id="PS00028">
    <property type="entry name" value="ZINC_FINGER_C2H2_1"/>
    <property type="match status" value="1"/>
</dbReference>
<evidence type="ECO:0000259" key="2">
    <source>
        <dbReference type="PROSITE" id="PS50157"/>
    </source>
</evidence>
<accession>A0A9C6X3U9</accession>
<name>A0A9C6X3U9_FRAOC</name>
<proteinExistence type="predicted"/>
<dbReference type="PANTHER" id="PTHR31912">
    <property type="entry name" value="IP13529P"/>
    <property type="match status" value="1"/>
</dbReference>
<keyword evidence="1" id="KW-0479">Metal-binding</keyword>
<dbReference type="SMART" id="SM00355">
    <property type="entry name" value="ZnF_C2H2"/>
    <property type="match status" value="2"/>
</dbReference>
<organism evidence="3 4">
    <name type="scientific">Frankliniella occidentalis</name>
    <name type="common">Western flower thrips</name>
    <name type="synonym">Euthrips occidentalis</name>
    <dbReference type="NCBI Taxonomy" id="133901"/>
    <lineage>
        <taxon>Eukaryota</taxon>
        <taxon>Metazoa</taxon>
        <taxon>Ecdysozoa</taxon>
        <taxon>Arthropoda</taxon>
        <taxon>Hexapoda</taxon>
        <taxon>Insecta</taxon>
        <taxon>Pterygota</taxon>
        <taxon>Neoptera</taxon>
        <taxon>Paraneoptera</taxon>
        <taxon>Thysanoptera</taxon>
        <taxon>Terebrantia</taxon>
        <taxon>Thripoidea</taxon>
        <taxon>Thripidae</taxon>
        <taxon>Frankliniella</taxon>
    </lineage>
</organism>
<dbReference type="OrthoDB" id="8192078at2759"/>